<dbReference type="GO" id="GO:0042144">
    <property type="term" value="P:vacuole fusion, non-autophagic"/>
    <property type="evidence" value="ECO:0007669"/>
    <property type="project" value="TreeGrafter"/>
</dbReference>
<dbReference type="CDD" id="cd02989">
    <property type="entry name" value="Phd_like_TxnDC9"/>
    <property type="match status" value="1"/>
</dbReference>
<feature type="domain" description="Thioredoxin" evidence="4">
    <location>
        <begin position="74"/>
        <end position="160"/>
    </location>
</feature>
<dbReference type="SUPFAM" id="SSF52833">
    <property type="entry name" value="Thioredoxin-like"/>
    <property type="match status" value="1"/>
</dbReference>
<dbReference type="GO" id="GO:0006950">
    <property type="term" value="P:response to stress"/>
    <property type="evidence" value="ECO:0007669"/>
    <property type="project" value="UniProtKB-ARBA"/>
</dbReference>
<keyword evidence="3" id="KW-0175">Coiled coil</keyword>
<feature type="coiled-coil region" evidence="3">
    <location>
        <begin position="18"/>
        <end position="60"/>
    </location>
</feature>
<sequence>MAASNLGEQLGAQLVKAAQIMEEHIDNEMNRLENMDEDELEIIRRRRVEELKKIQKAKAEMLSHGHGKYEEVADEKEFFEATKKSKNVVCLFYLDGNMRCKIVDKHMQILAPKHLGTRFIHVNADKVHFLTTRLNIRVIPTIAIVKDQQTVDYIRGFDDLGGIDEFKTEVLEARLARSGVIKIEKPKVEQPKKKIIRSNDPAHDSDDDWFVKNYADLPPLRIKNAIHFAASTYSGPLALAFSNSTTSWFIDIRMSGGEYLKRKLEVPDVCALEWTKGHRLVVMDRRGNASLYSALGERVSEFHFGNGIREVREVRVFPTTHDSGVAIIDDQMRIFVVNSVSEPVHTIAASREHPSAWTVLQPKSQLTRVIVAQGTTFYTGCQGEQLSVVDTPFAEPEGQYARMVVSWDYSMIALYHSSSLIQIVAADLSKQISRIQVPGEQSIYRFGWVGLEALFLQRTPLVVQFFSVHDEKAHYDLNTEFVQIGVEPDGVKLYSDTGMEFVGPVSRDERAVLGVASASDGALLYEAAQWLNTNRSHQSYEYAMQIRDLSLAIDQCISTATSAWSPEIQKELLKAAHFGVAFSTGFDAVRFVRVVRELRVLNEVRRKRIGMPITLHELGESCLINRLIDIGAYGTAAEICKWLRRDEQEGIDRVLLEWVRRTITEAASLPNKSELNMEALDEKIAKKLLNYPHVSLADAAKRAIDAKLPKLARLLIKRETDDSKQVNVLLQLGDIQEALARAAAAQRPQLMHQVVRHLMKEQKRADYELAIRKIPLAQCLYQDLVREESDRGSSKMMLALLEQASDFERQTMFHLDAVESEMNPSERLNSLRRAKEAAKNLGDKGVEELLSDMAAFAPGQSERGEDHMTIRETVIEHADDAQKVAQFKHQAKLTDKQVWLWTIEGLAKKGKMEQLFDMAQKKSPVGYVPFIKACMKYNRQDECKKYFAKVHGYQELVAAYMAMGNFVSAAKIAFDRRDRDTLQHVFMKSHANKDAYAKVAQLIKSL</sequence>
<keyword evidence="8" id="KW-1185">Reference proteome</keyword>
<evidence type="ECO:0000313" key="7">
    <source>
        <dbReference type="EMBL" id="EPB70765.1"/>
    </source>
</evidence>
<dbReference type="InterPro" id="IPR006925">
    <property type="entry name" value="Vps16_C"/>
</dbReference>
<dbReference type="GO" id="GO:0030897">
    <property type="term" value="C:HOPS complex"/>
    <property type="evidence" value="ECO:0007669"/>
    <property type="project" value="TreeGrafter"/>
</dbReference>
<dbReference type="AlphaFoldDB" id="A0A0D6LFC5"/>
<dbReference type="GO" id="GO:0005765">
    <property type="term" value="C:lysosomal membrane"/>
    <property type="evidence" value="ECO:0007669"/>
    <property type="project" value="TreeGrafter"/>
</dbReference>
<evidence type="ECO:0000259" key="6">
    <source>
        <dbReference type="Pfam" id="PF04841"/>
    </source>
</evidence>
<dbReference type="Proteomes" id="UP000054495">
    <property type="component" value="Unassembled WGS sequence"/>
</dbReference>
<evidence type="ECO:0000259" key="4">
    <source>
        <dbReference type="Pfam" id="PF00085"/>
    </source>
</evidence>
<evidence type="ECO:0000259" key="5">
    <source>
        <dbReference type="Pfam" id="PF04840"/>
    </source>
</evidence>
<accession>A0A0D6LFC5</accession>
<dbReference type="PANTHER" id="PTHR12811">
    <property type="entry name" value="VACUOLAR PROTEIN SORTING VPS16"/>
    <property type="match status" value="1"/>
</dbReference>
<protein>
    <recommendedName>
        <fullName evidence="2">Vacuolar protein sorting-associated protein 16 homolog</fullName>
    </recommendedName>
</protein>
<dbReference type="InterPro" id="IPR016534">
    <property type="entry name" value="VPS16"/>
</dbReference>
<feature type="domain" description="Vps16 N-terminal" evidence="6">
    <location>
        <begin position="207"/>
        <end position="584"/>
    </location>
</feature>
<dbReference type="GO" id="GO:0005768">
    <property type="term" value="C:endosome"/>
    <property type="evidence" value="ECO:0007669"/>
    <property type="project" value="TreeGrafter"/>
</dbReference>
<evidence type="ECO:0000256" key="1">
    <source>
        <dbReference type="ARBA" id="ARBA00009250"/>
    </source>
</evidence>
<proteinExistence type="inferred from homology"/>
<dbReference type="Pfam" id="PF00085">
    <property type="entry name" value="Thioredoxin"/>
    <property type="match status" value="1"/>
</dbReference>
<evidence type="ECO:0000313" key="8">
    <source>
        <dbReference type="Proteomes" id="UP000054495"/>
    </source>
</evidence>
<evidence type="ECO:0000256" key="2">
    <source>
        <dbReference type="ARBA" id="ARBA00017947"/>
    </source>
</evidence>
<dbReference type="Gene3D" id="1.25.40.10">
    <property type="entry name" value="Tetratricopeptide repeat domain"/>
    <property type="match status" value="1"/>
</dbReference>
<name>A0A0D6LFC5_9BILA</name>
<dbReference type="GO" id="GO:0003779">
    <property type="term" value="F:actin binding"/>
    <property type="evidence" value="ECO:0007669"/>
    <property type="project" value="TreeGrafter"/>
</dbReference>
<dbReference type="SUPFAM" id="SSF101898">
    <property type="entry name" value="NHL repeat"/>
    <property type="match status" value="1"/>
</dbReference>
<gene>
    <name evidence="7" type="ORF">ANCCEY_10140</name>
</gene>
<dbReference type="GO" id="GO:0006886">
    <property type="term" value="P:intracellular protein transport"/>
    <property type="evidence" value="ECO:0007669"/>
    <property type="project" value="InterPro"/>
</dbReference>
<evidence type="ECO:0000256" key="3">
    <source>
        <dbReference type="SAM" id="Coils"/>
    </source>
</evidence>
<dbReference type="PANTHER" id="PTHR12811:SF0">
    <property type="entry name" value="VACUOLAR PROTEIN SORTING-ASSOCIATED PROTEIN 16 HOMOLOG"/>
    <property type="match status" value="1"/>
</dbReference>
<dbReference type="Gene3D" id="3.40.30.10">
    <property type="entry name" value="Glutaredoxin"/>
    <property type="match status" value="1"/>
</dbReference>
<dbReference type="Pfam" id="PF04841">
    <property type="entry name" value="Vps16_N"/>
    <property type="match status" value="1"/>
</dbReference>
<feature type="domain" description="Vps16 C-terminal" evidence="5">
    <location>
        <begin position="694"/>
        <end position="996"/>
    </location>
</feature>
<dbReference type="InterPro" id="IPR011990">
    <property type="entry name" value="TPR-like_helical_dom_sf"/>
</dbReference>
<dbReference type="Pfam" id="PF04840">
    <property type="entry name" value="Vps16_C"/>
    <property type="match status" value="1"/>
</dbReference>
<dbReference type="EMBL" id="KE125164">
    <property type="protein sequence ID" value="EPB70765.1"/>
    <property type="molecule type" value="Genomic_DNA"/>
</dbReference>
<dbReference type="GO" id="GO:0016197">
    <property type="term" value="P:endosomal transport"/>
    <property type="evidence" value="ECO:0007669"/>
    <property type="project" value="TreeGrafter"/>
</dbReference>
<dbReference type="InterPro" id="IPR006926">
    <property type="entry name" value="Vps16_N"/>
</dbReference>
<comment type="similarity">
    <text evidence="1">Belongs to the VPS16 family.</text>
</comment>
<reference evidence="7 8" key="1">
    <citation type="submission" date="2013-05" db="EMBL/GenBank/DDBJ databases">
        <title>Draft genome of the parasitic nematode Anyclostoma ceylanicum.</title>
        <authorList>
            <person name="Mitreva M."/>
        </authorList>
    </citation>
    <scope>NUCLEOTIDE SEQUENCE [LARGE SCALE GENOMIC DNA]</scope>
</reference>
<dbReference type="InterPro" id="IPR036249">
    <property type="entry name" value="Thioredoxin-like_sf"/>
</dbReference>
<organism evidence="7 8">
    <name type="scientific">Ancylostoma ceylanicum</name>
    <dbReference type="NCBI Taxonomy" id="53326"/>
    <lineage>
        <taxon>Eukaryota</taxon>
        <taxon>Metazoa</taxon>
        <taxon>Ecdysozoa</taxon>
        <taxon>Nematoda</taxon>
        <taxon>Chromadorea</taxon>
        <taxon>Rhabditida</taxon>
        <taxon>Rhabditina</taxon>
        <taxon>Rhabditomorpha</taxon>
        <taxon>Strongyloidea</taxon>
        <taxon>Ancylostomatidae</taxon>
        <taxon>Ancylostomatinae</taxon>
        <taxon>Ancylostoma</taxon>
    </lineage>
</organism>
<dbReference type="InterPro" id="IPR013766">
    <property type="entry name" value="Thioredoxin_domain"/>
</dbReference>